<evidence type="ECO:0000259" key="6">
    <source>
        <dbReference type="PROSITE" id="PS50157"/>
    </source>
</evidence>
<feature type="domain" description="C2H2-type" evidence="6">
    <location>
        <begin position="84"/>
        <end position="113"/>
    </location>
</feature>
<evidence type="ECO:0000313" key="8">
    <source>
        <dbReference type="Proteomes" id="UP000191518"/>
    </source>
</evidence>
<dbReference type="Pfam" id="PF12171">
    <property type="entry name" value="zf-C2H2_jaz"/>
    <property type="match status" value="2"/>
</dbReference>
<keyword evidence="3 5" id="KW-0863">Zinc-finger</keyword>
<keyword evidence="4" id="KW-0862">Zinc</keyword>
<dbReference type="Proteomes" id="UP000191518">
    <property type="component" value="Unassembled WGS sequence"/>
</dbReference>
<dbReference type="SUPFAM" id="SSF57667">
    <property type="entry name" value="beta-beta-alpha zinc fingers"/>
    <property type="match status" value="2"/>
</dbReference>
<feature type="domain" description="C2H2-type" evidence="6">
    <location>
        <begin position="188"/>
        <end position="212"/>
    </location>
</feature>
<dbReference type="PROSITE" id="PS50157">
    <property type="entry name" value="ZINC_FINGER_C2H2_2"/>
    <property type="match status" value="2"/>
</dbReference>
<proteinExistence type="predicted"/>
<reference evidence="8" key="1">
    <citation type="journal article" date="2017" name="Nat. Microbiol.">
        <title>Global analysis of biosynthetic gene clusters reveals vast potential of secondary metabolite production in Penicillium species.</title>
        <authorList>
            <person name="Nielsen J.C."/>
            <person name="Grijseels S."/>
            <person name="Prigent S."/>
            <person name="Ji B."/>
            <person name="Dainat J."/>
            <person name="Nielsen K.F."/>
            <person name="Frisvad J.C."/>
            <person name="Workman M."/>
            <person name="Nielsen J."/>
        </authorList>
    </citation>
    <scope>NUCLEOTIDE SEQUENCE [LARGE SCALE GENOMIC DNA]</scope>
    <source>
        <strain evidence="8">IBT 29486</strain>
    </source>
</reference>
<evidence type="ECO:0000256" key="2">
    <source>
        <dbReference type="ARBA" id="ARBA00022737"/>
    </source>
</evidence>
<dbReference type="SMART" id="SM00355">
    <property type="entry name" value="ZnF_C2H2"/>
    <property type="match status" value="7"/>
</dbReference>
<protein>
    <recommendedName>
        <fullName evidence="6">C2H2-type domain-containing protein</fullName>
    </recommendedName>
</protein>
<dbReference type="GO" id="GO:0008270">
    <property type="term" value="F:zinc ion binding"/>
    <property type="evidence" value="ECO:0007669"/>
    <property type="project" value="UniProtKB-KW"/>
</dbReference>
<gene>
    <name evidence="7" type="ORF">PENVUL_c018G09016</name>
</gene>
<dbReference type="STRING" id="29845.A0A1V6RXS7"/>
<keyword evidence="8" id="KW-1185">Reference proteome</keyword>
<dbReference type="InterPro" id="IPR013087">
    <property type="entry name" value="Znf_C2H2_type"/>
</dbReference>
<dbReference type="Pfam" id="PF12874">
    <property type="entry name" value="zf-met"/>
    <property type="match status" value="1"/>
</dbReference>
<evidence type="ECO:0000256" key="1">
    <source>
        <dbReference type="ARBA" id="ARBA00022723"/>
    </source>
</evidence>
<dbReference type="InterPro" id="IPR022755">
    <property type="entry name" value="Znf_C2H2_jaz"/>
</dbReference>
<accession>A0A1V6RXS7</accession>
<evidence type="ECO:0000313" key="7">
    <source>
        <dbReference type="EMBL" id="OQE06446.1"/>
    </source>
</evidence>
<dbReference type="PANTHER" id="PTHR24409:SF356">
    <property type="entry name" value="C2H2 FINGER DOMAIN TRANSCRIPTION FACTOR (EUROFUNG)"/>
    <property type="match status" value="1"/>
</dbReference>
<evidence type="ECO:0000256" key="3">
    <source>
        <dbReference type="ARBA" id="ARBA00022771"/>
    </source>
</evidence>
<comment type="caution">
    <text evidence="7">The sequence shown here is derived from an EMBL/GenBank/DDBJ whole genome shotgun (WGS) entry which is preliminary data.</text>
</comment>
<dbReference type="EMBL" id="MDYP01000018">
    <property type="protein sequence ID" value="OQE06446.1"/>
    <property type="molecule type" value="Genomic_DNA"/>
</dbReference>
<dbReference type="PANTHER" id="PTHR24409">
    <property type="entry name" value="ZINC FINGER PROTEIN 142"/>
    <property type="match status" value="1"/>
</dbReference>
<organism evidence="7 8">
    <name type="scientific">Penicillium vulpinum</name>
    <dbReference type="NCBI Taxonomy" id="29845"/>
    <lineage>
        <taxon>Eukaryota</taxon>
        <taxon>Fungi</taxon>
        <taxon>Dikarya</taxon>
        <taxon>Ascomycota</taxon>
        <taxon>Pezizomycotina</taxon>
        <taxon>Eurotiomycetes</taxon>
        <taxon>Eurotiomycetidae</taxon>
        <taxon>Eurotiales</taxon>
        <taxon>Aspergillaceae</taxon>
        <taxon>Penicillium</taxon>
    </lineage>
</organism>
<dbReference type="GO" id="GO:0000981">
    <property type="term" value="F:DNA-binding transcription factor activity, RNA polymerase II-specific"/>
    <property type="evidence" value="ECO:0007669"/>
    <property type="project" value="TreeGrafter"/>
</dbReference>
<dbReference type="OrthoDB" id="6077919at2759"/>
<evidence type="ECO:0000256" key="5">
    <source>
        <dbReference type="PROSITE-ProRule" id="PRU00042"/>
    </source>
</evidence>
<dbReference type="InterPro" id="IPR036236">
    <property type="entry name" value="Znf_C2H2_sf"/>
</dbReference>
<sequence length="272" mass="31449">MCQCGTCGDDFNSRSDCDDHMDTFDHWVECETCTRQFRTQRSCNQHMDALNHREFVFGCQTCNCIFPSRAAADQHMKHKRHYKYYCSQCERRFLSDNRLRQHLKSKFHVGTDVSCPFCNAPFVTASGVTSHLEYGTCPKADNWNRETIRQMIQGIDPTGLVTNQQIGGHNDESERYYATESALDGTTWVCYICQRRFITRAALNTHVNSSIHKQKIYHCPNTRCCDKEFALLSALFIHLEHETCGYARFENVPNVYRQLLDAILNDKVVTGL</sequence>
<name>A0A1V6RXS7_9EURO</name>
<keyword evidence="2" id="KW-0677">Repeat</keyword>
<dbReference type="Gene3D" id="3.30.160.60">
    <property type="entry name" value="Classic Zinc Finger"/>
    <property type="match status" value="3"/>
</dbReference>
<dbReference type="PROSITE" id="PS00028">
    <property type="entry name" value="ZINC_FINGER_C2H2_1"/>
    <property type="match status" value="3"/>
</dbReference>
<dbReference type="GO" id="GO:0000977">
    <property type="term" value="F:RNA polymerase II transcription regulatory region sequence-specific DNA binding"/>
    <property type="evidence" value="ECO:0007669"/>
    <property type="project" value="TreeGrafter"/>
</dbReference>
<dbReference type="AlphaFoldDB" id="A0A1V6RXS7"/>
<keyword evidence="1" id="KW-0479">Metal-binding</keyword>
<dbReference type="GO" id="GO:0005634">
    <property type="term" value="C:nucleus"/>
    <property type="evidence" value="ECO:0007669"/>
    <property type="project" value="TreeGrafter"/>
</dbReference>
<evidence type="ECO:0000256" key="4">
    <source>
        <dbReference type="ARBA" id="ARBA00022833"/>
    </source>
</evidence>